<accession>A9GMX5</accession>
<keyword evidence="2" id="KW-1185">Reference proteome</keyword>
<protein>
    <submittedName>
        <fullName evidence="1">Uncharacterized protein</fullName>
    </submittedName>
</protein>
<reference evidence="1 2" key="1">
    <citation type="journal article" date="2007" name="Nat. Biotechnol.">
        <title>Complete genome sequence of the myxobacterium Sorangium cellulosum.</title>
        <authorList>
            <person name="Schneiker S."/>
            <person name="Perlova O."/>
            <person name="Kaiser O."/>
            <person name="Gerth K."/>
            <person name="Alici A."/>
            <person name="Altmeyer M.O."/>
            <person name="Bartels D."/>
            <person name="Bekel T."/>
            <person name="Beyer S."/>
            <person name="Bode E."/>
            <person name="Bode H.B."/>
            <person name="Bolten C.J."/>
            <person name="Choudhuri J.V."/>
            <person name="Doss S."/>
            <person name="Elnakady Y.A."/>
            <person name="Frank B."/>
            <person name="Gaigalat L."/>
            <person name="Goesmann A."/>
            <person name="Groeger C."/>
            <person name="Gross F."/>
            <person name="Jelsbak L."/>
            <person name="Jelsbak L."/>
            <person name="Kalinowski J."/>
            <person name="Kegler C."/>
            <person name="Knauber T."/>
            <person name="Konietzny S."/>
            <person name="Kopp M."/>
            <person name="Krause L."/>
            <person name="Krug D."/>
            <person name="Linke B."/>
            <person name="Mahmud T."/>
            <person name="Martinez-Arias R."/>
            <person name="McHardy A.C."/>
            <person name="Merai M."/>
            <person name="Meyer F."/>
            <person name="Mormann S."/>
            <person name="Munoz-Dorado J."/>
            <person name="Perez J."/>
            <person name="Pradella S."/>
            <person name="Rachid S."/>
            <person name="Raddatz G."/>
            <person name="Rosenau F."/>
            <person name="Rueckert C."/>
            <person name="Sasse F."/>
            <person name="Scharfe M."/>
            <person name="Schuster S.C."/>
            <person name="Suen G."/>
            <person name="Treuner-Lange A."/>
            <person name="Velicer G.J."/>
            <person name="Vorholter F.-J."/>
            <person name="Weissman K.J."/>
            <person name="Welch R.D."/>
            <person name="Wenzel S.C."/>
            <person name="Whitworth D.E."/>
            <person name="Wilhelm S."/>
            <person name="Wittmann C."/>
            <person name="Bloecker H."/>
            <person name="Puehler A."/>
            <person name="Mueller R."/>
        </authorList>
    </citation>
    <scope>NUCLEOTIDE SEQUENCE [LARGE SCALE GENOMIC DNA]</scope>
    <source>
        <strain evidence="2">So ce56</strain>
    </source>
</reference>
<dbReference type="EMBL" id="AM746676">
    <property type="protein sequence ID" value="CAN93499.1"/>
    <property type="molecule type" value="Genomic_DNA"/>
</dbReference>
<dbReference type="KEGG" id="scl:sce3340"/>
<name>A9GMX5_SORC5</name>
<dbReference type="Proteomes" id="UP000002139">
    <property type="component" value="Chromosome"/>
</dbReference>
<dbReference type="AlphaFoldDB" id="A9GMX5"/>
<dbReference type="eggNOG" id="ENOG5031D5R">
    <property type="taxonomic scope" value="Bacteria"/>
</dbReference>
<evidence type="ECO:0000313" key="1">
    <source>
        <dbReference type="EMBL" id="CAN93499.1"/>
    </source>
</evidence>
<organism evidence="1 2">
    <name type="scientific">Sorangium cellulosum (strain So ce56)</name>
    <name type="common">Polyangium cellulosum (strain So ce56)</name>
    <dbReference type="NCBI Taxonomy" id="448385"/>
    <lineage>
        <taxon>Bacteria</taxon>
        <taxon>Pseudomonadati</taxon>
        <taxon>Myxococcota</taxon>
        <taxon>Polyangia</taxon>
        <taxon>Polyangiales</taxon>
        <taxon>Polyangiaceae</taxon>
        <taxon>Sorangium</taxon>
    </lineage>
</organism>
<sequence length="150" mass="16557">MDSRPVPFESLSVRSMNFGQHWRTPDVPLISYFLELPGAYFVAFLAEPEQLPALIEDTRRFPEPTEALDRALIDADFPGAADAVKHPVLARELARFFAHEALLRWLGDGPPDLEPGFVLNSVDKVLLGPTGLLLEGQGRTSGITVAYQDV</sequence>
<proteinExistence type="predicted"/>
<gene>
    <name evidence="1" type="ordered locus">sce3340</name>
</gene>
<evidence type="ECO:0000313" key="2">
    <source>
        <dbReference type="Proteomes" id="UP000002139"/>
    </source>
</evidence>
<dbReference type="HOGENOM" id="CLU_1568088_0_0_7"/>